<keyword evidence="5" id="KW-1185">Reference proteome</keyword>
<sequence>MSTIKDLLKQAKTELAREDYQSAIELSKKVLSLEKENYFAYVFLGKSYSCLPGKAKESIANYKLAIQYDSSNLLAWKGLFLLLKSLDVPEVLSYDDFFALCGEYADVLLEQQLSQVDLIHDIRLFRKKYPDCEESFLMHMVPGTKMAELLARHLISPQDALSKLINLVNKKEESKISKLVSRERLKLSVQDPSYQTKINALAWGIYEGSNLDQLYNQLINITDVDEARSDLETQWLEYRIKILKSMPKDIKVFFFKKVKSMVEDMVLVDHKSLMSWKLYFEWQDYEDLNTIDQEMVLKFFKKFPTEPLSVILYAWLSSDLSKYDFKKLASQMGQKAHLDEDNVVPDMDEIEQDALNDMTEKENENPTLLESDVITAMNDNISKAKNSILAHRIISQYFLLSREYEAAFPYVKHGISLVAISMRDLGADLQESKKTFTLDLAMIYTYIDAPKNHTAALSLFEKILADDPNNSHAKLGKGLIYMERNDWVKAHTLLVEVVSQFPNDMVVLSEFAWNQAQLGCLDDAIDIFTKVLGSIEGVDLRSCEFRALNLWRQAKVYLMKQEKEIPENQSYVKIAFKQLILSIRVLDTYAPSYSTLGDIYSAYYLDNLRAFKCYYKSFELDAADIVAAKFMASYYAEMCNWKAASLVAERLVKSEKAKRKLKEVNWAYKVVGMFYLESQQEADSIEWFQSSLRVNSKDIESWIGLGQAYYACGRIEASIKVFDRALELDPQHLYCLNLKAQSLSFMGEFEQCLKILREITTASPKEEFFQATFSEVLVKYAMDLYSQGLLTKAIVTAKKSIAVLSYMATELFCHGHKFWVSLSEALELFTLVQSKIDDLPIEDFVTIFRSASTIQETKELDELDNVTIEDLLSTDEDSNIEITCKLLVLSAKYSIATTNFDELTRTVRSSLWHNVGSAELHAYHIIKDVKYRKAAIECFKRSIHYQSNMCESWVGLGISTMDVSFKVAQHCFIKALTLNPKDVNIWLNLAMLGLKNGDLEFTQEVLTRSQSLAPQESSPWLVIALTYEKQGKLLESHRKFAHAFVLSNGRSRIAQLLYAKSILQQRIGKGGDERDLGLVEELTAAAYGLDEYFKKTPNDPFALQCALIILERLHNYSSAHKVASNLVQCLEVRFEKSQKNSELFNYAVVKSQLGRIQLGLGNYTSAIEDAELSQSILLDFSSESANSSRISNNLVLSLAYFHLNDFDKTLEFLEELLKTSKNTRSLIILIAKILYTVGSEDAKEIALQELVEYISVNGPDLMVNLTIAAIDIIENRKDEMGAILKELRILPLEDLISDRHKDIPYLIEMIRMRLEMHNDINSTWQKSAFFFMNDCKVWKNIDSRIEARVSCEGQNKVTASQLSDSFCSLGNLKNIQRSIFLSPTNKGAISALRECF</sequence>
<dbReference type="InterPro" id="IPR013105">
    <property type="entry name" value="TPR_2"/>
</dbReference>
<dbReference type="RefSeq" id="XP_037143998.1">
    <property type="nucleotide sequence ID" value="XM_037288103.1"/>
</dbReference>
<dbReference type="InterPro" id="IPR040962">
    <property type="entry name" value="TPR_22"/>
</dbReference>
<organism evidence="4 5">
    <name type="scientific">Zygotorulaspora mrakii</name>
    <name type="common">Zygosaccharomyces mrakii</name>
    <dbReference type="NCBI Taxonomy" id="42260"/>
    <lineage>
        <taxon>Eukaryota</taxon>
        <taxon>Fungi</taxon>
        <taxon>Dikarya</taxon>
        <taxon>Ascomycota</taxon>
        <taxon>Saccharomycotina</taxon>
        <taxon>Saccharomycetes</taxon>
        <taxon>Saccharomycetales</taxon>
        <taxon>Saccharomycetaceae</taxon>
        <taxon>Zygotorulaspora</taxon>
    </lineage>
</organism>
<dbReference type="GeneID" id="59235968"/>
<dbReference type="Pfam" id="PF07719">
    <property type="entry name" value="TPR_2"/>
    <property type="match status" value="1"/>
</dbReference>
<dbReference type="SMART" id="SM00028">
    <property type="entry name" value="TPR"/>
    <property type="match status" value="9"/>
</dbReference>
<dbReference type="EMBL" id="CP058606">
    <property type="protein sequence ID" value="QLG72270.1"/>
    <property type="molecule type" value="Genomic_DNA"/>
</dbReference>
<dbReference type="GO" id="GO:0006401">
    <property type="term" value="P:RNA catabolic process"/>
    <property type="evidence" value="ECO:0007669"/>
    <property type="project" value="InterPro"/>
</dbReference>
<dbReference type="PROSITE" id="PS50005">
    <property type="entry name" value="TPR"/>
    <property type="match status" value="1"/>
</dbReference>
<dbReference type="Pfam" id="PF14559">
    <property type="entry name" value="TPR_19"/>
    <property type="match status" value="1"/>
</dbReference>
<reference evidence="4 5" key="1">
    <citation type="submission" date="2020-07" db="EMBL/GenBank/DDBJ databases">
        <title>The yeast mating-type switching endonuclease HO is a domesticated member of an unorthodox homing genetic element family.</title>
        <authorList>
            <person name="Coughlan A.Y."/>
            <person name="Lombardi L."/>
            <person name="Braun-Galleani S."/>
            <person name="Martos A.R."/>
            <person name="Galeote V."/>
            <person name="Bigey F."/>
            <person name="Dequin S."/>
            <person name="Byrne K.P."/>
            <person name="Wolfe K.H."/>
        </authorList>
    </citation>
    <scope>NUCLEOTIDE SEQUENCE [LARGE SCALE GENOMIC DNA]</scope>
    <source>
        <strain evidence="4 5">NRRL Y-6702</strain>
    </source>
</reference>
<evidence type="ECO:0000256" key="1">
    <source>
        <dbReference type="ARBA" id="ARBA00022737"/>
    </source>
</evidence>
<evidence type="ECO:0000256" key="2">
    <source>
        <dbReference type="ARBA" id="ARBA00022803"/>
    </source>
</evidence>
<dbReference type="InterPro" id="IPR011990">
    <property type="entry name" value="TPR-like_helical_dom_sf"/>
</dbReference>
<dbReference type="InterPro" id="IPR019734">
    <property type="entry name" value="TPR_rpt"/>
</dbReference>
<evidence type="ECO:0008006" key="6">
    <source>
        <dbReference type="Google" id="ProtNLM"/>
    </source>
</evidence>
<dbReference type="Proteomes" id="UP000509704">
    <property type="component" value="Chromosome 3"/>
</dbReference>
<evidence type="ECO:0000313" key="4">
    <source>
        <dbReference type="EMBL" id="QLG72270.1"/>
    </source>
</evidence>
<dbReference type="GO" id="GO:0055087">
    <property type="term" value="C:Ski complex"/>
    <property type="evidence" value="ECO:0007669"/>
    <property type="project" value="InterPro"/>
</dbReference>
<keyword evidence="1" id="KW-0677">Repeat</keyword>
<dbReference type="KEGG" id="zmk:HG535_0C06250"/>
<feature type="repeat" description="TPR" evidence="3">
    <location>
        <begin position="699"/>
        <end position="732"/>
    </location>
</feature>
<keyword evidence="2 3" id="KW-0802">TPR repeat</keyword>
<dbReference type="PANTHER" id="PTHR15704:SF7">
    <property type="entry name" value="SUPERKILLER COMPLEX PROTEIN 3"/>
    <property type="match status" value="1"/>
</dbReference>
<evidence type="ECO:0000256" key="3">
    <source>
        <dbReference type="PROSITE-ProRule" id="PRU00339"/>
    </source>
</evidence>
<proteinExistence type="predicted"/>
<name>A0A7H9B0X2_ZYGMR</name>
<dbReference type="PROSITE" id="PS50293">
    <property type="entry name" value="TPR_REGION"/>
    <property type="match status" value="1"/>
</dbReference>
<dbReference type="OrthoDB" id="421075at2759"/>
<dbReference type="PANTHER" id="PTHR15704">
    <property type="entry name" value="SUPERKILLER 3 PROTEIN-RELATED"/>
    <property type="match status" value="1"/>
</dbReference>
<dbReference type="SUPFAM" id="SSF48452">
    <property type="entry name" value="TPR-like"/>
    <property type="match status" value="3"/>
</dbReference>
<dbReference type="Gene3D" id="1.25.40.10">
    <property type="entry name" value="Tetratricopeptide repeat domain"/>
    <property type="match status" value="5"/>
</dbReference>
<dbReference type="Pfam" id="PF18833">
    <property type="entry name" value="TPR_22"/>
    <property type="match status" value="1"/>
</dbReference>
<protein>
    <recommendedName>
        <fullName evidence="6">Superkiller protein 3</fullName>
    </recommendedName>
</protein>
<gene>
    <name evidence="4" type="ORF">HG535_0C06250</name>
</gene>
<dbReference type="InterPro" id="IPR039226">
    <property type="entry name" value="Ski3/TTC37"/>
</dbReference>
<evidence type="ECO:0000313" key="5">
    <source>
        <dbReference type="Proteomes" id="UP000509704"/>
    </source>
</evidence>
<accession>A0A7H9B0X2</accession>